<proteinExistence type="predicted"/>
<feature type="coiled-coil region" evidence="1">
    <location>
        <begin position="105"/>
        <end position="135"/>
    </location>
</feature>
<keyword evidence="4" id="KW-1185">Reference proteome</keyword>
<keyword evidence="1" id="KW-0175">Coiled coil</keyword>
<dbReference type="Proteomes" id="UP000600588">
    <property type="component" value="Unassembled WGS sequence"/>
</dbReference>
<evidence type="ECO:0000313" key="3">
    <source>
        <dbReference type="EMBL" id="MBD0833554.1"/>
    </source>
</evidence>
<name>A0A8J6Q3F3_9FLAO</name>
<evidence type="ECO:0000256" key="1">
    <source>
        <dbReference type="SAM" id="Coils"/>
    </source>
</evidence>
<dbReference type="EMBL" id="JACVXB010000009">
    <property type="protein sequence ID" value="MBD0833554.1"/>
    <property type="molecule type" value="Genomic_DNA"/>
</dbReference>
<evidence type="ECO:0000313" key="4">
    <source>
        <dbReference type="Proteomes" id="UP000600588"/>
    </source>
</evidence>
<protein>
    <submittedName>
        <fullName evidence="3">Uncharacterized protein</fullName>
    </submittedName>
</protein>
<comment type="caution">
    <text evidence="3">The sequence shown here is derived from an EMBL/GenBank/DDBJ whole genome shotgun (WGS) entry which is preliminary data.</text>
</comment>
<organism evidence="3 4">
    <name type="scientific">Aestuariibaculum sediminum</name>
    <dbReference type="NCBI Taxonomy" id="2770637"/>
    <lineage>
        <taxon>Bacteria</taxon>
        <taxon>Pseudomonadati</taxon>
        <taxon>Bacteroidota</taxon>
        <taxon>Flavobacteriia</taxon>
        <taxon>Flavobacteriales</taxon>
        <taxon>Flavobacteriaceae</taxon>
    </lineage>
</organism>
<sequence>MENPFKNINTNIFNVPKYEMPQINPEAFADLRDPDEVTRQILGFLTTQGENAEKQFKTSRNLIIATIVIMILQIGYAVWTNSESNSRQYNLTKIIDMQSQQSEVISRMSLNLLDLENQVRTLEQENAQLNQELNK</sequence>
<keyword evidence="2" id="KW-0812">Transmembrane</keyword>
<keyword evidence="2" id="KW-1133">Transmembrane helix</keyword>
<dbReference type="RefSeq" id="WP_188231335.1">
    <property type="nucleotide sequence ID" value="NZ_JACVXB010000009.1"/>
</dbReference>
<accession>A0A8J6Q3F3</accession>
<feature type="transmembrane region" description="Helical" evidence="2">
    <location>
        <begin position="62"/>
        <end position="79"/>
    </location>
</feature>
<reference evidence="3 4" key="1">
    <citation type="submission" date="2020-09" db="EMBL/GenBank/DDBJ databases">
        <title>TT11 complete genome.</title>
        <authorList>
            <person name="Wu Z."/>
        </authorList>
    </citation>
    <scope>NUCLEOTIDE SEQUENCE [LARGE SCALE GENOMIC DNA]</scope>
    <source>
        <strain evidence="3 4">TT11</strain>
    </source>
</reference>
<dbReference type="AlphaFoldDB" id="A0A8J6Q3F3"/>
<evidence type="ECO:0000256" key="2">
    <source>
        <dbReference type="SAM" id="Phobius"/>
    </source>
</evidence>
<keyword evidence="2" id="KW-0472">Membrane</keyword>
<gene>
    <name evidence="3" type="ORF">ICJ83_15575</name>
</gene>